<dbReference type="EMBL" id="JARBHA010000013">
    <property type="protein sequence ID" value="KAJ9685318.1"/>
    <property type="molecule type" value="Genomic_DNA"/>
</dbReference>
<accession>A0AA38ZB58</accession>
<proteinExistence type="predicted"/>
<dbReference type="AlphaFoldDB" id="A0AA38ZB58"/>
<gene>
    <name evidence="2" type="ORF">PVL29_017377</name>
</gene>
<evidence type="ECO:0000256" key="1">
    <source>
        <dbReference type="SAM" id="MobiDB-lite"/>
    </source>
</evidence>
<dbReference type="Proteomes" id="UP001168098">
    <property type="component" value="Unassembled WGS sequence"/>
</dbReference>
<comment type="caution">
    <text evidence="2">The sequence shown here is derived from an EMBL/GenBank/DDBJ whole genome shotgun (WGS) entry which is preliminary data.</text>
</comment>
<evidence type="ECO:0000313" key="2">
    <source>
        <dbReference type="EMBL" id="KAJ9685318.1"/>
    </source>
</evidence>
<organism evidence="2 3">
    <name type="scientific">Vitis rotundifolia</name>
    <name type="common">Muscadine grape</name>
    <dbReference type="NCBI Taxonomy" id="103349"/>
    <lineage>
        <taxon>Eukaryota</taxon>
        <taxon>Viridiplantae</taxon>
        <taxon>Streptophyta</taxon>
        <taxon>Embryophyta</taxon>
        <taxon>Tracheophyta</taxon>
        <taxon>Spermatophyta</taxon>
        <taxon>Magnoliopsida</taxon>
        <taxon>eudicotyledons</taxon>
        <taxon>Gunneridae</taxon>
        <taxon>Pentapetalae</taxon>
        <taxon>rosids</taxon>
        <taxon>Vitales</taxon>
        <taxon>Vitaceae</taxon>
        <taxon>Viteae</taxon>
        <taxon>Vitis</taxon>
    </lineage>
</organism>
<keyword evidence="3" id="KW-1185">Reference proteome</keyword>
<protein>
    <submittedName>
        <fullName evidence="2">Uncharacterized protein</fullName>
    </submittedName>
</protein>
<evidence type="ECO:0000313" key="3">
    <source>
        <dbReference type="Proteomes" id="UP001168098"/>
    </source>
</evidence>
<sequence>MKLFKNNGMLWVFISISLWLILTSAILVVGARVQSSSKDAVLKREGPVPPSAPSSCTLIGGGDGSDDSPCPPATHQ</sequence>
<name>A0AA38ZB58_VITRO</name>
<reference evidence="2 3" key="1">
    <citation type="journal article" date="2023" name="BMC Biotechnol.">
        <title>Vitis rotundifolia cv Carlos genome sequencing.</title>
        <authorList>
            <person name="Huff M."/>
            <person name="Hulse-Kemp A."/>
            <person name="Scheffler B."/>
            <person name="Youngblood R."/>
            <person name="Simpson S."/>
            <person name="Babiker E."/>
            <person name="Staton M."/>
        </authorList>
    </citation>
    <scope>NUCLEOTIDE SEQUENCE [LARGE SCALE GENOMIC DNA]</scope>
    <source>
        <tissue evidence="2">Leaf</tissue>
    </source>
</reference>
<feature type="region of interest" description="Disordered" evidence="1">
    <location>
        <begin position="38"/>
        <end position="76"/>
    </location>
</feature>